<evidence type="ECO:0000259" key="10">
    <source>
        <dbReference type="Pfam" id="PF02878"/>
    </source>
</evidence>
<dbReference type="Pfam" id="PF02878">
    <property type="entry name" value="PGM_PMM_I"/>
    <property type="match status" value="1"/>
</dbReference>
<feature type="modified residue" description="Phosphoserine" evidence="6">
    <location>
        <position position="112"/>
    </location>
</feature>
<dbReference type="FunFam" id="3.40.120.10:FF:000003">
    <property type="entry name" value="Phosphoglucosamine mutase"/>
    <property type="match status" value="1"/>
</dbReference>
<dbReference type="KEGG" id="mpau:ZMTM_17900"/>
<accession>A0A8D5GC30</accession>
<dbReference type="GO" id="GO:0005829">
    <property type="term" value="C:cytosol"/>
    <property type="evidence" value="ECO:0007669"/>
    <property type="project" value="TreeGrafter"/>
</dbReference>
<dbReference type="AlphaFoldDB" id="A0A8D5GC30"/>
<dbReference type="HAMAP" id="MF_01554_B">
    <property type="entry name" value="GlmM_B"/>
    <property type="match status" value="1"/>
</dbReference>
<dbReference type="PRINTS" id="PR00509">
    <property type="entry name" value="PGMPMM"/>
</dbReference>
<dbReference type="SUPFAM" id="SSF55957">
    <property type="entry name" value="Phosphoglucomutase, C-terminal domain"/>
    <property type="match status" value="1"/>
</dbReference>
<gene>
    <name evidence="6 13" type="primary">glmM</name>
    <name evidence="13" type="ORF">ZMTM_17900</name>
</gene>
<dbReference type="InterPro" id="IPR016055">
    <property type="entry name" value="A-D-PHexomutase_a/b/a-I/II/III"/>
</dbReference>
<protein>
    <recommendedName>
        <fullName evidence="6 8">Phosphoglucosamine mutase</fullName>
        <ecNumber evidence="6 8">5.4.2.10</ecNumber>
    </recommendedName>
</protein>
<evidence type="ECO:0000256" key="2">
    <source>
        <dbReference type="ARBA" id="ARBA00022553"/>
    </source>
</evidence>
<feature type="active site" description="Phosphoserine intermediate" evidence="6">
    <location>
        <position position="112"/>
    </location>
</feature>
<dbReference type="CDD" id="cd05802">
    <property type="entry name" value="GlmM"/>
    <property type="match status" value="1"/>
</dbReference>
<dbReference type="InterPro" id="IPR005844">
    <property type="entry name" value="A-D-PHexomutase_a/b/a-I"/>
</dbReference>
<evidence type="ECO:0000259" key="11">
    <source>
        <dbReference type="Pfam" id="PF02879"/>
    </source>
</evidence>
<evidence type="ECO:0000313" key="14">
    <source>
        <dbReference type="Proteomes" id="UP000826722"/>
    </source>
</evidence>
<dbReference type="NCBIfam" id="TIGR01455">
    <property type="entry name" value="glmM"/>
    <property type="match status" value="1"/>
</dbReference>
<keyword evidence="2 6" id="KW-0597">Phosphoprotein</keyword>
<feature type="binding site" evidence="6">
    <location>
        <position position="255"/>
    </location>
    <ligand>
        <name>Mg(2+)</name>
        <dbReference type="ChEBI" id="CHEBI:18420"/>
    </ligand>
</feature>
<evidence type="ECO:0000259" key="9">
    <source>
        <dbReference type="Pfam" id="PF00408"/>
    </source>
</evidence>
<dbReference type="GO" id="GO:0005975">
    <property type="term" value="P:carbohydrate metabolic process"/>
    <property type="evidence" value="ECO:0007669"/>
    <property type="project" value="InterPro"/>
</dbReference>
<dbReference type="InterPro" id="IPR005845">
    <property type="entry name" value="A-D-PHexomutase_a/b/a-II"/>
</dbReference>
<dbReference type="InterPro" id="IPR005846">
    <property type="entry name" value="A-D-PHexomutase_a/b/a-III"/>
</dbReference>
<evidence type="ECO:0000256" key="4">
    <source>
        <dbReference type="ARBA" id="ARBA00022842"/>
    </source>
</evidence>
<dbReference type="InterPro" id="IPR005841">
    <property type="entry name" value="Alpha-D-phosphohexomutase_SF"/>
</dbReference>
<evidence type="ECO:0000313" key="13">
    <source>
        <dbReference type="EMBL" id="BCM25531.1"/>
    </source>
</evidence>
<dbReference type="FunFam" id="3.30.310.50:FF:000001">
    <property type="entry name" value="Phosphoglucosamine mutase"/>
    <property type="match status" value="1"/>
</dbReference>
<dbReference type="Gene3D" id="3.40.120.10">
    <property type="entry name" value="Alpha-D-Glucose-1,6-Bisphosphate, subunit A, domain 3"/>
    <property type="match status" value="3"/>
</dbReference>
<feature type="binding site" evidence="6">
    <location>
        <position position="253"/>
    </location>
    <ligand>
        <name>Mg(2+)</name>
        <dbReference type="ChEBI" id="CHEBI:18420"/>
    </ligand>
</feature>
<comment type="similarity">
    <text evidence="1 6 7">Belongs to the phosphohexose mutase family.</text>
</comment>
<organism evidence="13 14">
    <name type="scientific">Methyloradius palustris</name>
    <dbReference type="NCBI Taxonomy" id="2778876"/>
    <lineage>
        <taxon>Bacteria</taxon>
        <taxon>Pseudomonadati</taxon>
        <taxon>Pseudomonadota</taxon>
        <taxon>Betaproteobacteria</taxon>
        <taxon>Nitrosomonadales</taxon>
        <taxon>Methylophilaceae</taxon>
        <taxon>Methyloradius</taxon>
    </lineage>
</organism>
<feature type="domain" description="Alpha-D-phosphohexomutase C-terminal" evidence="9">
    <location>
        <begin position="383"/>
        <end position="449"/>
    </location>
</feature>
<dbReference type="InterPro" id="IPR005843">
    <property type="entry name" value="A-D-PHexomutase_C"/>
</dbReference>
<feature type="domain" description="Alpha-D-phosphohexomutase alpha/beta/alpha" evidence="12">
    <location>
        <begin position="268"/>
        <end position="372"/>
    </location>
</feature>
<dbReference type="GO" id="GO:0009252">
    <property type="term" value="P:peptidoglycan biosynthetic process"/>
    <property type="evidence" value="ECO:0007669"/>
    <property type="project" value="UniProtKB-ARBA"/>
</dbReference>
<comment type="function">
    <text evidence="6 8">Catalyzes the conversion of glucosamine-6-phosphate to glucosamine-1-phosphate.</text>
</comment>
<keyword evidence="4 6" id="KW-0460">Magnesium</keyword>
<evidence type="ECO:0000256" key="5">
    <source>
        <dbReference type="ARBA" id="ARBA00023235"/>
    </source>
</evidence>
<feature type="domain" description="Alpha-D-phosphohexomutase alpha/beta/alpha" evidence="11">
    <location>
        <begin position="167"/>
        <end position="264"/>
    </location>
</feature>
<dbReference type="InterPro" id="IPR016066">
    <property type="entry name" value="A-D-PHexomutase_CS"/>
</dbReference>
<evidence type="ECO:0000259" key="12">
    <source>
        <dbReference type="Pfam" id="PF02880"/>
    </source>
</evidence>
<name>A0A8D5GC30_9PROT</name>
<evidence type="ECO:0000256" key="8">
    <source>
        <dbReference type="RuleBase" id="RU004327"/>
    </source>
</evidence>
<proteinExistence type="inferred from homology"/>
<dbReference type="GO" id="GO:0000287">
    <property type="term" value="F:magnesium ion binding"/>
    <property type="evidence" value="ECO:0007669"/>
    <property type="project" value="UniProtKB-UniRule"/>
</dbReference>
<comment type="cofactor">
    <cofactor evidence="6">
        <name>Mg(2+)</name>
        <dbReference type="ChEBI" id="CHEBI:18420"/>
    </cofactor>
    <text evidence="6">Binds 1 Mg(2+) ion per subunit.</text>
</comment>
<keyword evidence="5 6" id="KW-0413">Isomerase</keyword>
<dbReference type="PANTHER" id="PTHR42946:SF1">
    <property type="entry name" value="PHOSPHOGLUCOMUTASE (ALPHA-D-GLUCOSE-1,6-BISPHOSPHATE-DEPENDENT)"/>
    <property type="match status" value="1"/>
</dbReference>
<sequence length="456" mass="49001">MTKKLTKKYFGTDGIRGRVGEYPITPDFVMRLGYAAGLVLTGLDSHLAAGARPTVLIGKDTRISGYMLEPALQAGLSAAGVDVLLTGPMPTPAIAYLTRALRAQAGIVISASHNPFEDNGIKFFSSLGTKLDDDIEFAIEAELERPMQIKPSDKLGKVRRITDAGGRYIEFCKSTFPTDLDLRGLKIVLDCAHGATYHVAPPVFHELGAEIINIGNQPNGLNINHEAGSTHPQALMKAVVEHGADLGIAFDGDGDRLVMVDQHGTLLDGDQLLYIIAMHRQQQDQLSGGVVGTLMTNLALEHALAKADIPFLRAKVGDRYVLELLNQQDWQLGGENSGHILCMDKHSSGDGIIAALQVLHAMRTSNTSLAELGSGLVLYPQILINVKVAERIELDSNQAIQDSVKSAEQALNGHGRVLLRPSGTEPKIRVMVEGQDHAQVQALAESIAEVVRKSAA</sequence>
<feature type="binding site" description="via phosphate group" evidence="6">
    <location>
        <position position="112"/>
    </location>
    <ligand>
        <name>Mg(2+)</name>
        <dbReference type="ChEBI" id="CHEBI:18420"/>
    </ligand>
</feature>
<dbReference type="SUPFAM" id="SSF53738">
    <property type="entry name" value="Phosphoglucomutase, first 3 domains"/>
    <property type="match status" value="3"/>
</dbReference>
<keyword evidence="14" id="KW-1185">Reference proteome</keyword>
<dbReference type="InterPro" id="IPR006352">
    <property type="entry name" value="GlmM_bact"/>
</dbReference>
<reference evidence="13" key="1">
    <citation type="journal article" date="2021" name="Arch. Microbiol.">
        <title>Methyloradius palustris gen. nov., sp. nov., a methanol-oxidizing bacterium isolated from snow.</title>
        <authorList>
            <person name="Miyadera T."/>
            <person name="Kojima H."/>
            <person name="Fukui M."/>
        </authorList>
    </citation>
    <scope>NUCLEOTIDE SEQUENCE</scope>
    <source>
        <strain evidence="13">Zm11</strain>
    </source>
</reference>
<dbReference type="EC" id="5.4.2.10" evidence="6 8"/>
<dbReference type="PROSITE" id="PS00710">
    <property type="entry name" value="PGM_PMM"/>
    <property type="match status" value="1"/>
</dbReference>
<feature type="domain" description="Alpha-D-phosphohexomutase alpha/beta/alpha" evidence="10">
    <location>
        <begin position="8"/>
        <end position="146"/>
    </location>
</feature>
<dbReference type="GO" id="GO:0004615">
    <property type="term" value="F:phosphomannomutase activity"/>
    <property type="evidence" value="ECO:0007669"/>
    <property type="project" value="TreeGrafter"/>
</dbReference>
<dbReference type="GO" id="GO:0008966">
    <property type="term" value="F:phosphoglucosamine mutase activity"/>
    <property type="evidence" value="ECO:0007669"/>
    <property type="project" value="UniProtKB-UniRule"/>
</dbReference>
<dbReference type="PANTHER" id="PTHR42946">
    <property type="entry name" value="PHOSPHOHEXOSE MUTASE"/>
    <property type="match status" value="1"/>
</dbReference>
<dbReference type="NCBIfam" id="NF008139">
    <property type="entry name" value="PRK10887.1"/>
    <property type="match status" value="1"/>
</dbReference>
<dbReference type="EMBL" id="AP024110">
    <property type="protein sequence ID" value="BCM25531.1"/>
    <property type="molecule type" value="Genomic_DNA"/>
</dbReference>
<dbReference type="Proteomes" id="UP000826722">
    <property type="component" value="Chromosome"/>
</dbReference>
<dbReference type="Pfam" id="PF02879">
    <property type="entry name" value="PGM_PMM_II"/>
    <property type="match status" value="1"/>
</dbReference>
<dbReference type="GO" id="GO:0006048">
    <property type="term" value="P:UDP-N-acetylglucosamine biosynthetic process"/>
    <property type="evidence" value="ECO:0007669"/>
    <property type="project" value="TreeGrafter"/>
</dbReference>
<keyword evidence="3 6" id="KW-0479">Metal-binding</keyword>
<dbReference type="Pfam" id="PF02880">
    <property type="entry name" value="PGM_PMM_III"/>
    <property type="match status" value="1"/>
</dbReference>
<dbReference type="Pfam" id="PF00408">
    <property type="entry name" value="PGM_PMM_IV"/>
    <property type="match status" value="1"/>
</dbReference>
<dbReference type="RefSeq" id="WP_221763610.1">
    <property type="nucleotide sequence ID" value="NZ_AP024110.1"/>
</dbReference>
<comment type="catalytic activity">
    <reaction evidence="6 8">
        <text>alpha-D-glucosamine 1-phosphate = D-glucosamine 6-phosphate</text>
        <dbReference type="Rhea" id="RHEA:23424"/>
        <dbReference type="ChEBI" id="CHEBI:58516"/>
        <dbReference type="ChEBI" id="CHEBI:58725"/>
        <dbReference type="EC" id="5.4.2.10"/>
    </reaction>
</comment>
<evidence type="ECO:0000256" key="1">
    <source>
        <dbReference type="ARBA" id="ARBA00010231"/>
    </source>
</evidence>
<dbReference type="Gene3D" id="3.30.310.50">
    <property type="entry name" value="Alpha-D-phosphohexomutase, C-terminal domain"/>
    <property type="match status" value="1"/>
</dbReference>
<dbReference type="FunFam" id="3.40.120.10:FF:000001">
    <property type="entry name" value="Phosphoglucosamine mutase"/>
    <property type="match status" value="1"/>
</dbReference>
<feature type="binding site" evidence="6">
    <location>
        <position position="251"/>
    </location>
    <ligand>
        <name>Mg(2+)</name>
        <dbReference type="ChEBI" id="CHEBI:18420"/>
    </ligand>
</feature>
<dbReference type="InterPro" id="IPR036900">
    <property type="entry name" value="A-D-PHexomutase_C_sf"/>
</dbReference>
<comment type="PTM">
    <text evidence="6">Activated by phosphorylation.</text>
</comment>
<evidence type="ECO:0000256" key="7">
    <source>
        <dbReference type="RuleBase" id="RU004326"/>
    </source>
</evidence>
<evidence type="ECO:0000256" key="3">
    <source>
        <dbReference type="ARBA" id="ARBA00022723"/>
    </source>
</evidence>
<dbReference type="InterPro" id="IPR050060">
    <property type="entry name" value="Phosphoglucosamine_mutase"/>
</dbReference>
<evidence type="ECO:0000256" key="6">
    <source>
        <dbReference type="HAMAP-Rule" id="MF_01554"/>
    </source>
</evidence>